<organism evidence="5 6">
    <name type="scientific">Paraburkholderia phenazinium</name>
    <dbReference type="NCBI Taxonomy" id="60549"/>
    <lineage>
        <taxon>Bacteria</taxon>
        <taxon>Pseudomonadati</taxon>
        <taxon>Pseudomonadota</taxon>
        <taxon>Betaproteobacteria</taxon>
        <taxon>Burkholderiales</taxon>
        <taxon>Burkholderiaceae</taxon>
        <taxon>Paraburkholderia</taxon>
    </lineage>
</organism>
<name>A0A1N6FQP2_9BURK</name>
<dbReference type="RefSeq" id="WP_074293938.1">
    <property type="nucleotide sequence ID" value="NZ_FSRU01000001.1"/>
</dbReference>
<reference evidence="5 6" key="1">
    <citation type="submission" date="2016-11" db="EMBL/GenBank/DDBJ databases">
        <authorList>
            <person name="Jaros S."/>
            <person name="Januszkiewicz K."/>
            <person name="Wedrychowicz H."/>
        </authorList>
    </citation>
    <scope>NUCLEOTIDE SEQUENCE [LARGE SCALE GENOMIC DNA]</scope>
    <source>
        <strain evidence="5 6">GAS95</strain>
    </source>
</reference>
<dbReference type="AlphaFoldDB" id="A0A1N6FQP2"/>
<dbReference type="Gene3D" id="3.40.47.10">
    <property type="match status" value="1"/>
</dbReference>
<keyword evidence="2" id="KW-0012">Acyltransferase</keyword>
<dbReference type="InterPro" id="IPR013751">
    <property type="entry name" value="ACP_syn_III_N"/>
</dbReference>
<keyword evidence="1" id="KW-0808">Transferase</keyword>
<dbReference type="OrthoDB" id="9815506at2"/>
<evidence type="ECO:0000256" key="1">
    <source>
        <dbReference type="ARBA" id="ARBA00022679"/>
    </source>
</evidence>
<dbReference type="SUPFAM" id="SSF53901">
    <property type="entry name" value="Thiolase-like"/>
    <property type="match status" value="1"/>
</dbReference>
<sequence>MTNHRRNIRICGTGVAVPEQVLTSDEIDRRFGLPAGTVFKRYGVRTRHRTVHENSASLAVAACEAALAQADLSWSDIDCLVSASATMDQALPYNAALILAARGGDAKRITAFDMGASCLSFLVGLDTLSYLVESGRYRNVLIVSADIATFSLDWSTLGESAIFGDGAAAAVIRKAAPGESSSILASRIETYPEGAEYCHIKAGGSRYHPRRLSSSIDPLALFHMDGPRLFKTVSREMPRFVNDLLGGAALTLDQLRLVVPHQASRLALDHLAKRLRVDAARTVDILADFGNQVAASLPSALHHAIKGGRVQRGDPIMLIGSGAGLTIGGMVMVY</sequence>
<dbReference type="EMBL" id="FSRU01000001">
    <property type="protein sequence ID" value="SIN97579.1"/>
    <property type="molecule type" value="Genomic_DNA"/>
</dbReference>
<dbReference type="InterPro" id="IPR013747">
    <property type="entry name" value="ACP_syn_III_C"/>
</dbReference>
<keyword evidence="6" id="KW-1185">Reference proteome</keyword>
<dbReference type="GO" id="GO:0006633">
    <property type="term" value="P:fatty acid biosynthetic process"/>
    <property type="evidence" value="ECO:0007669"/>
    <property type="project" value="InterPro"/>
</dbReference>
<evidence type="ECO:0000256" key="2">
    <source>
        <dbReference type="ARBA" id="ARBA00023315"/>
    </source>
</evidence>
<evidence type="ECO:0000259" key="3">
    <source>
        <dbReference type="Pfam" id="PF08541"/>
    </source>
</evidence>
<feature type="domain" description="Beta-ketoacyl-[acyl-carrier-protein] synthase III C-terminal" evidence="3">
    <location>
        <begin position="248"/>
        <end position="332"/>
    </location>
</feature>
<dbReference type="GO" id="GO:0044550">
    <property type="term" value="P:secondary metabolite biosynthetic process"/>
    <property type="evidence" value="ECO:0007669"/>
    <property type="project" value="TreeGrafter"/>
</dbReference>
<dbReference type="PANTHER" id="PTHR34069:SF2">
    <property type="entry name" value="BETA-KETOACYL-[ACYL-CARRIER-PROTEIN] SYNTHASE III"/>
    <property type="match status" value="1"/>
</dbReference>
<protein>
    <submittedName>
        <fullName evidence="5">3-oxoacyl-[acyl-carrier-protein] synthase-3</fullName>
    </submittedName>
</protein>
<dbReference type="Pfam" id="PF08545">
    <property type="entry name" value="ACP_syn_III"/>
    <property type="match status" value="1"/>
</dbReference>
<evidence type="ECO:0000313" key="6">
    <source>
        <dbReference type="Proteomes" id="UP000185151"/>
    </source>
</evidence>
<dbReference type="GO" id="GO:0004315">
    <property type="term" value="F:3-oxoacyl-[acyl-carrier-protein] synthase activity"/>
    <property type="evidence" value="ECO:0007669"/>
    <property type="project" value="InterPro"/>
</dbReference>
<dbReference type="PANTHER" id="PTHR34069">
    <property type="entry name" value="3-OXOACYL-[ACYL-CARRIER-PROTEIN] SYNTHASE 3"/>
    <property type="match status" value="1"/>
</dbReference>
<dbReference type="InterPro" id="IPR016039">
    <property type="entry name" value="Thiolase-like"/>
</dbReference>
<proteinExistence type="predicted"/>
<gene>
    <name evidence="5" type="ORF">SAMN05444165_0335</name>
</gene>
<dbReference type="Proteomes" id="UP000185151">
    <property type="component" value="Unassembled WGS sequence"/>
</dbReference>
<evidence type="ECO:0000313" key="5">
    <source>
        <dbReference type="EMBL" id="SIN97579.1"/>
    </source>
</evidence>
<accession>A0A1N6FQP2</accession>
<dbReference type="Pfam" id="PF08541">
    <property type="entry name" value="ACP_syn_III_C"/>
    <property type="match status" value="1"/>
</dbReference>
<dbReference type="CDD" id="cd00830">
    <property type="entry name" value="KAS_III"/>
    <property type="match status" value="1"/>
</dbReference>
<feature type="domain" description="Beta-ketoacyl-[acyl-carrier-protein] synthase III N-terminal" evidence="4">
    <location>
        <begin position="112"/>
        <end position="191"/>
    </location>
</feature>
<evidence type="ECO:0000259" key="4">
    <source>
        <dbReference type="Pfam" id="PF08545"/>
    </source>
</evidence>